<dbReference type="PANTHER" id="PTHR42104:SF1">
    <property type="entry name" value="EXTRACELLULAR GUANYL-SPECIFIC RIBONUCLEASE RNTA (AFU_ORTHOLOGUE AFUA_4G03230)"/>
    <property type="match status" value="1"/>
</dbReference>
<dbReference type="Proteomes" id="UP000076580">
    <property type="component" value="Chromosome 02"/>
</dbReference>
<dbReference type="EMBL" id="LAYC01000002">
    <property type="protein sequence ID" value="KYK58483.1"/>
    <property type="molecule type" value="Genomic_DNA"/>
</dbReference>
<comment type="caution">
    <text evidence="9">The sequence shown here is derived from an EMBL/GenBank/DDBJ whole genome shotgun (WGS) entry which is preliminary data.</text>
</comment>
<sequence>MQAIRDQGSTTSPRRTANSYKIPAIPYHNSNQATKLLSPPGQAVRAGLPAQNVAVLGNLQWSRQGICSADGCWPSTDLAVSVSDHLYSSILTCTPFAFSSLYLNVRLGPSSWPDLIFVPIPPHHLTDYQSTLPFDSLYFLLQEYSKGIPEAKMQLPVGLVSLVSLSIALVGATPIEQARVEAGTTCGRTYYSADAVRKASNAACSYVQDGGRAGSSSYPHRYNNFEGFYFQGEEGPFYEFPLMSSGKIYGGGRPGADRVIINEDCKQVGQITHTGASGNNFVGCSGTD</sequence>
<evidence type="ECO:0000256" key="7">
    <source>
        <dbReference type="ARBA" id="ARBA00023239"/>
    </source>
</evidence>
<evidence type="ECO:0000256" key="3">
    <source>
        <dbReference type="ARBA" id="ARBA00022722"/>
    </source>
</evidence>
<dbReference type="CDD" id="cd00606">
    <property type="entry name" value="fungal_RNase"/>
    <property type="match status" value="1"/>
</dbReference>
<evidence type="ECO:0000256" key="8">
    <source>
        <dbReference type="ARBA" id="ARBA00034015"/>
    </source>
</evidence>
<dbReference type="Pfam" id="PF00545">
    <property type="entry name" value="Ribonuclease"/>
    <property type="match status" value="1"/>
</dbReference>
<dbReference type="GO" id="GO:0003723">
    <property type="term" value="F:RNA binding"/>
    <property type="evidence" value="ECO:0007669"/>
    <property type="project" value="InterPro"/>
</dbReference>
<evidence type="ECO:0000256" key="6">
    <source>
        <dbReference type="ARBA" id="ARBA00023157"/>
    </source>
</evidence>
<dbReference type="EC" id="4.6.1.24" evidence="2"/>
<reference evidence="9 10" key="1">
    <citation type="journal article" date="2016" name="Sci. Rep.">
        <title>Insights into Adaptations to a Near-Obligate Nematode Endoparasitic Lifestyle from the Finished Genome of Drechmeria coniospora.</title>
        <authorList>
            <person name="Zhang L."/>
            <person name="Zhou Z."/>
            <person name="Guo Q."/>
            <person name="Fokkens L."/>
            <person name="Miskei M."/>
            <person name="Pocsi I."/>
            <person name="Zhang W."/>
            <person name="Chen M."/>
            <person name="Wang L."/>
            <person name="Sun Y."/>
            <person name="Donzelli B.G."/>
            <person name="Gibson D.M."/>
            <person name="Nelson D.R."/>
            <person name="Luo J.G."/>
            <person name="Rep M."/>
            <person name="Liu H."/>
            <person name="Yang S."/>
            <person name="Wang J."/>
            <person name="Krasnoff S.B."/>
            <person name="Xu Y."/>
            <person name="Molnar I."/>
            <person name="Lin M."/>
        </authorList>
    </citation>
    <scope>NUCLEOTIDE SEQUENCE [LARGE SCALE GENOMIC DNA]</scope>
    <source>
        <strain evidence="9 10">ARSEF 6962</strain>
    </source>
</reference>
<keyword evidence="7" id="KW-0456">Lyase</keyword>
<dbReference type="InterPro" id="IPR016191">
    <property type="entry name" value="Ribonuclease/ribotoxin"/>
</dbReference>
<dbReference type="STRING" id="98403.A0A151GN00"/>
<dbReference type="Gene3D" id="3.10.450.30">
    <property type="entry name" value="Microbial ribonucleases"/>
    <property type="match status" value="1"/>
</dbReference>
<keyword evidence="5" id="KW-0378">Hydrolase</keyword>
<dbReference type="GO" id="GO:0046589">
    <property type="term" value="F:ribonuclease T1 activity"/>
    <property type="evidence" value="ECO:0007669"/>
    <property type="project" value="UniProtKB-EC"/>
</dbReference>
<dbReference type="GeneID" id="63718142"/>
<dbReference type="InterPro" id="IPR000026">
    <property type="entry name" value="N1-like"/>
</dbReference>
<dbReference type="PANTHER" id="PTHR42104">
    <property type="entry name" value="EXTRACELLULAR GUANYL-SPECIFIC RIBONUCLEASE RNTA (AFU_ORTHOLOGUE AFUA_4G03230)"/>
    <property type="match status" value="1"/>
</dbReference>
<protein>
    <recommendedName>
        <fullName evidence="2">ribonuclease T1</fullName>
        <ecNumber evidence="2">4.6.1.24</ecNumber>
    </recommendedName>
</protein>
<organism evidence="9 10">
    <name type="scientific">Drechmeria coniospora</name>
    <name type="common">Nematophagous fungus</name>
    <name type="synonym">Meria coniospora</name>
    <dbReference type="NCBI Taxonomy" id="98403"/>
    <lineage>
        <taxon>Eukaryota</taxon>
        <taxon>Fungi</taxon>
        <taxon>Dikarya</taxon>
        <taxon>Ascomycota</taxon>
        <taxon>Pezizomycotina</taxon>
        <taxon>Sordariomycetes</taxon>
        <taxon>Hypocreomycetidae</taxon>
        <taxon>Hypocreales</taxon>
        <taxon>Ophiocordycipitaceae</taxon>
        <taxon>Drechmeria</taxon>
    </lineage>
</organism>
<evidence type="ECO:0000256" key="4">
    <source>
        <dbReference type="ARBA" id="ARBA00022759"/>
    </source>
</evidence>
<evidence type="ECO:0000313" key="9">
    <source>
        <dbReference type="EMBL" id="KYK58483.1"/>
    </source>
</evidence>
<dbReference type="SUPFAM" id="SSF53933">
    <property type="entry name" value="Microbial ribonucleases"/>
    <property type="match status" value="1"/>
</dbReference>
<comment type="similarity">
    <text evidence="1">Belongs to the ribonuclease N1/T1 family.</text>
</comment>
<keyword evidence="3" id="KW-0540">Nuclease</keyword>
<comment type="catalytic activity">
    <reaction evidence="8">
        <text>[RNA] containing guanosine + H2O = an [RNA fragment]-3'-guanosine-3'-phosphate + a 5'-hydroxy-ribonucleotide-3'-[RNA fragment].</text>
        <dbReference type="EC" id="4.6.1.24"/>
    </reaction>
</comment>
<dbReference type="InParanoid" id="A0A151GN00"/>
<gene>
    <name evidence="9" type="ORF">DCS_05499</name>
</gene>
<evidence type="ECO:0000256" key="2">
    <source>
        <dbReference type="ARBA" id="ARBA00012549"/>
    </source>
</evidence>
<keyword evidence="6" id="KW-1015">Disulfide bond</keyword>
<name>A0A151GN00_DRECN</name>
<dbReference type="RefSeq" id="XP_040657835.1">
    <property type="nucleotide sequence ID" value="XM_040802802.1"/>
</dbReference>
<dbReference type="GO" id="GO:0016787">
    <property type="term" value="F:hydrolase activity"/>
    <property type="evidence" value="ECO:0007669"/>
    <property type="project" value="UniProtKB-KW"/>
</dbReference>
<accession>A0A151GN00</accession>
<evidence type="ECO:0000256" key="1">
    <source>
        <dbReference type="ARBA" id="ARBA00009006"/>
    </source>
</evidence>
<keyword evidence="4" id="KW-0255">Endonuclease</keyword>
<keyword evidence="10" id="KW-1185">Reference proteome</keyword>
<evidence type="ECO:0000313" key="10">
    <source>
        <dbReference type="Proteomes" id="UP000076580"/>
    </source>
</evidence>
<evidence type="ECO:0000256" key="5">
    <source>
        <dbReference type="ARBA" id="ARBA00022801"/>
    </source>
</evidence>
<proteinExistence type="inferred from homology"/>
<dbReference type="AlphaFoldDB" id="A0A151GN00"/>